<dbReference type="GO" id="GO:0051018">
    <property type="term" value="F:protein kinase A binding"/>
    <property type="evidence" value="ECO:0007669"/>
    <property type="project" value="TreeGrafter"/>
</dbReference>
<feature type="compositionally biased region" description="Polar residues" evidence="5">
    <location>
        <begin position="1163"/>
        <end position="1190"/>
    </location>
</feature>
<reference evidence="6 7" key="1">
    <citation type="journal article" date="2014" name="Nat. Genet.">
        <title>Whole-genome sequence of a flatfish provides insights into ZW sex chromosome evolution and adaptation to a benthic lifestyle.</title>
        <authorList>
            <person name="Chen S."/>
            <person name="Zhang G."/>
            <person name="Shao C."/>
            <person name="Huang Q."/>
            <person name="Liu G."/>
            <person name="Zhang P."/>
            <person name="Song W."/>
            <person name="An N."/>
            <person name="Chalopin D."/>
            <person name="Volff J.N."/>
            <person name="Hong Y."/>
            <person name="Li Q."/>
            <person name="Sha Z."/>
            <person name="Zhou H."/>
            <person name="Xie M."/>
            <person name="Yu Q."/>
            <person name="Liu Y."/>
            <person name="Xiang H."/>
            <person name="Wang N."/>
            <person name="Wu K."/>
            <person name="Yang C."/>
            <person name="Zhou Q."/>
            <person name="Liao X."/>
            <person name="Yang L."/>
            <person name="Hu Q."/>
            <person name="Zhang J."/>
            <person name="Meng L."/>
            <person name="Jin L."/>
            <person name="Tian Y."/>
            <person name="Lian J."/>
            <person name="Yang J."/>
            <person name="Miao G."/>
            <person name="Liu S."/>
            <person name="Liang Z."/>
            <person name="Yan F."/>
            <person name="Li Y."/>
            <person name="Sun B."/>
            <person name="Zhang H."/>
            <person name="Zhang J."/>
            <person name="Zhu Y."/>
            <person name="Du M."/>
            <person name="Zhao Y."/>
            <person name="Schartl M."/>
            <person name="Tang Q."/>
            <person name="Wang J."/>
        </authorList>
    </citation>
    <scope>NUCLEOTIDE SEQUENCE</scope>
</reference>
<dbReference type="GO" id="GO:0048471">
    <property type="term" value="C:perinuclear region of cytoplasm"/>
    <property type="evidence" value="ECO:0007669"/>
    <property type="project" value="TreeGrafter"/>
</dbReference>
<sequence length="2356" mass="261181">MSIVALSPVLPEPPSPMLTSVTPVTPTLDQDMDHQFQEGTSSPGPGAGTHLVQDPSSRSKKPPPLHTGADWKVVLHLPEIEKWLRSTSERVTQLTHSAAQDSDNRHVDVHLVQLKDICEDISDHVEQIHALLETEFSLKLLSYSVNIIVDIRTVQLLWHQLRVSVLVLKERLLQGLQDSNGNYTRQTDILQAFSQDQHQTRLDALTEVDDCGQLTIRCSQDYFSLDCGITAYELSDYSPSDEPEVQETVADNQSVTQETEAGAGEEPQPDLGSVDLSSSNQEFHNSLPELTTSDRTNHNHSSPTTLLPTVHCGSPSHSQGGKRSLPLGVSHSTEVSPTQPSHPKRSAPPSSDRRTRTQETRGSLKKVSLVSELQLQAELSRSSPSLMDPPDRSKFWLELESVYPENVSQSCENLQMMNRRNLQRNHMISRRSEDQHRKLTEQRSSSVDTQTSEEDRHEQMKKTLEETHFCSEGDSDSSLPSPRREQLPFSDLEASAEESDPRPPPSTTAEVWVMKRHQQKEVPEREHWYGSEEFLALPAQLHQTEMLTEKLEHLAQSIPLRPGDGQQEALQDVDDWDLTELNPEWDSVGESGDDTGSPLPPLLPSRRNLLSRLSPTSSSDMAPSVGESIESGPLSDLQSEDDEGRASVDRQQRTTAPLVDGHGRASLVQVLLEDIQSQDRDPDVWRKIECFVQQLDGFISWLQEALDSTENWTQPRQDLDSLRVYLDTHLSFKLNVDSHSALKENIMEEGRELLTIITSNQSGLKEILHMVSTQWDQLQKQIRRQHGWMLRSLRCVQARLLYTSQSQEPITVTADGLKVELISGQRDAQRAALEQMAIKLSSLRYPSSTSRRQCSQLAKITSLQEFEAEYQELWDWLMDMDAMVVDSHQLMMSEEQRRHLYKSSHTELMMMESRKTNVLGRAESLKRSSIQLPTDFHSKIHNLTHTWSQLEKILSGPGSSQNRLDCGDSLSVSGDSAAEDRRSALSPLTNSLLEQLETRIKELKVWLRDTELLIFNSCLRHDKDAPDQLQSFKSLCAEVRARRRGVASVLKLCQKLLQQSQSGLMAEAAGPEAEQHQEALQLLSINLERRWEAIVMQALQWQNRLKKELGERQVPGNFLEPGLVDLRQISPVPAAPVQDDSWEWDETDMTMTEVEPQVLEPDLTQNLPTEPEWNQRSAAASQSLGESPSETAAQMTNNNNNMVYQVYSLHNVEFYRQPQFTGCSSKGKLGKQKQHRLLKSLSKDSSFSSIESLPDLLGGLASRSGGGGEEDKLIGCVDGEGGRESGQSANSRRSECESGIVSDTGDTETTGNPENPDKDEAKKEKVSRITQAVRVDENKREKGWRKDDSRRNREEEKRRRPRRGGGEALEIIINGRGLLTPPDSDSDFEVERSGGESSKPFVSCKVYPGVGVNSLETPTLSGEPSSPGLSQGSSLESLLASSVDLFPSKETLQRSASLESCLAPGRSNTSSLSELDPRRGGEADLVKSQGEASSGELSRRTLDLLKRLENIQSPLTLDAKMTRSVSDMMLPSISLQHRRLSASPSFGPHSALCGISVSSMRKGPPSLINESSATASLTELSSTEESSLGSEDCALVRNRRRHLLNPAMANASYKKQPAPPVMEEADAASLSMVVNVSACTDEDEDDSDLLSSSTLTLTEEELGVRDGEEEEEVRLSGASSGNEDDEDEDEEEMEGSYVLGLEYIKSELQSWNRSPRTASTKSESGLRDELQCGSHQTSVFNSSTSFNKEQSCFRNHSSTKPPESGNEVVGGEGDEGNLRKTTRSYLSQFVDDVENGNVDQSCLRRKDDEDDRLLREESSVFIKKEELQRELYFFDKSEELPEDVDSTKTKPNSTRPPTLSVRRGCSLIGQLQGEIPCHSTSFPSPPSLSPVDDCRSHNAFHNDRAGSSERKAITIQEKFKFSTLVTEETRKEIRDKDSSLPPKKQRGCRPSCHLHLPPSSSTPSCSAKKENVHDFVMEIIDLTSLALKSKENQSEENNQSESNGSNQDQSQGPVANIRDKVLEHSHRPLHLRKGDFYSYLSLSSHDSDCGEVSQCSEEKSSTPAPYTIPTYVSPTQGLHSPSPELFTSTNRKTAASLSPQSAHSPPSSVPPSPDIRDEETLFAACTEEVYLGPPLCYSMTLTRKSRSASYPPGPMSKPVDDLADLSPPEEFIPDQELLYFQGSSPTVKTEGTLSSSSPLLHPAPGSISSPAADFTCDDPPSSPPVSRRPVQDLHLLRDVTGREVAAAESRREESRNEGPPYLNPCQRVASSSTSSSAAQRLADTKTLESDTDAVMTKISVCSSATNPSKEPAAATRANPKINCSPMRETDREKGRRGRSSSQQEVKTVSAPDSEPH</sequence>
<accession>A0A3P8W139</accession>
<dbReference type="Proteomes" id="UP000265120">
    <property type="component" value="Chromosome 1"/>
</dbReference>
<feature type="compositionally biased region" description="Basic and acidic residues" evidence="5">
    <location>
        <begin position="2229"/>
        <end position="2241"/>
    </location>
</feature>
<dbReference type="InParanoid" id="A0A3P8W139"/>
<feature type="compositionally biased region" description="Low complexity" evidence="5">
    <location>
        <begin position="2094"/>
        <end position="2106"/>
    </location>
</feature>
<dbReference type="InterPro" id="IPR018159">
    <property type="entry name" value="Spectrin/alpha-actinin"/>
</dbReference>
<keyword evidence="7" id="KW-1185">Reference proteome</keyword>
<feature type="compositionally biased region" description="Basic and acidic residues" evidence="5">
    <location>
        <begin position="1475"/>
        <end position="1485"/>
    </location>
</feature>
<feature type="region of interest" description="Disordered" evidence="5">
    <location>
        <begin position="582"/>
        <end position="655"/>
    </location>
</feature>
<feature type="region of interest" description="Disordered" evidence="5">
    <location>
        <begin position="238"/>
        <end position="365"/>
    </location>
</feature>
<evidence type="ECO:0000256" key="2">
    <source>
        <dbReference type="ARBA" id="ARBA00022553"/>
    </source>
</evidence>
<evidence type="ECO:0000256" key="1">
    <source>
        <dbReference type="ARBA" id="ARBA00004308"/>
    </source>
</evidence>
<keyword evidence="4" id="KW-0472">Membrane</keyword>
<dbReference type="Ensembl" id="ENSCSET00000020557.1">
    <property type="protein sequence ID" value="ENSCSEP00000020304.1"/>
    <property type="gene ID" value="ENSCSEG00000012957.1"/>
</dbReference>
<feature type="region of interest" description="Disordered" evidence="5">
    <location>
        <begin position="1457"/>
        <end position="1498"/>
    </location>
</feature>
<dbReference type="PANTHER" id="PTHR14514">
    <property type="entry name" value="PKA ANCHORING PROTEIN"/>
    <property type="match status" value="1"/>
</dbReference>
<organism evidence="6 7">
    <name type="scientific">Cynoglossus semilaevis</name>
    <name type="common">Tongue sole</name>
    <dbReference type="NCBI Taxonomy" id="244447"/>
    <lineage>
        <taxon>Eukaryota</taxon>
        <taxon>Metazoa</taxon>
        <taxon>Chordata</taxon>
        <taxon>Craniata</taxon>
        <taxon>Vertebrata</taxon>
        <taxon>Euteleostomi</taxon>
        <taxon>Actinopterygii</taxon>
        <taxon>Neopterygii</taxon>
        <taxon>Teleostei</taxon>
        <taxon>Neoteleostei</taxon>
        <taxon>Acanthomorphata</taxon>
        <taxon>Carangaria</taxon>
        <taxon>Pleuronectiformes</taxon>
        <taxon>Pleuronectoidei</taxon>
        <taxon>Cynoglossidae</taxon>
        <taxon>Cynoglossinae</taxon>
        <taxon>Cynoglossus</taxon>
    </lineage>
</organism>
<dbReference type="GeneTree" id="ENSGT00810000125473"/>
<feature type="compositionally biased region" description="Basic and acidic residues" evidence="5">
    <location>
        <begin position="430"/>
        <end position="441"/>
    </location>
</feature>
<feature type="compositionally biased region" description="Polar residues" evidence="5">
    <location>
        <begin position="2299"/>
        <end position="2308"/>
    </location>
</feature>
<feature type="region of interest" description="Disordered" evidence="5">
    <location>
        <begin position="1876"/>
        <end position="1909"/>
    </location>
</feature>
<dbReference type="SMART" id="SM00150">
    <property type="entry name" value="SPEC"/>
    <property type="match status" value="3"/>
</dbReference>
<protein>
    <submittedName>
        <fullName evidence="6">A-kinase anchoring protein 6</fullName>
    </submittedName>
</protein>
<feature type="compositionally biased region" description="Basic and acidic residues" evidence="5">
    <location>
        <begin position="1315"/>
        <end position="1327"/>
    </location>
</feature>
<feature type="compositionally biased region" description="Low complexity" evidence="5">
    <location>
        <begin position="1416"/>
        <end position="1433"/>
    </location>
</feature>
<feature type="region of interest" description="Disordered" evidence="5">
    <location>
        <begin position="2185"/>
        <end position="2356"/>
    </location>
</feature>
<feature type="compositionally biased region" description="Basic and acidic residues" evidence="5">
    <location>
        <begin position="1892"/>
        <end position="1909"/>
    </location>
</feature>
<feature type="region of interest" description="Disordered" evidence="5">
    <location>
        <begin position="2050"/>
        <end position="2115"/>
    </location>
</feature>
<evidence type="ECO:0000313" key="7">
    <source>
        <dbReference type="Proteomes" id="UP000265120"/>
    </source>
</evidence>
<name>A0A3P8W139_CYNSE</name>
<feature type="region of interest" description="Disordered" evidence="5">
    <location>
        <begin position="1928"/>
        <end position="1968"/>
    </location>
</feature>
<feature type="region of interest" description="Disordered" evidence="5">
    <location>
        <begin position="1158"/>
        <end position="1194"/>
    </location>
</feature>
<reference evidence="6" key="2">
    <citation type="submission" date="2025-08" db="UniProtKB">
        <authorList>
            <consortium name="Ensembl"/>
        </authorList>
    </citation>
    <scope>IDENTIFICATION</scope>
</reference>
<feature type="compositionally biased region" description="Low complexity" evidence="5">
    <location>
        <begin position="1950"/>
        <end position="1966"/>
    </location>
</feature>
<feature type="region of interest" description="Disordered" evidence="5">
    <location>
        <begin position="1"/>
        <end position="67"/>
    </location>
</feature>
<feature type="compositionally biased region" description="Polar residues" evidence="5">
    <location>
        <begin position="330"/>
        <end position="341"/>
    </location>
</feature>
<feature type="compositionally biased region" description="Basic and acidic residues" evidence="5">
    <location>
        <begin position="1334"/>
        <end position="1358"/>
    </location>
</feature>
<dbReference type="PANTHER" id="PTHR14514:SF2">
    <property type="entry name" value="A-KINASE ANCHOR PROTEIN 6"/>
    <property type="match status" value="1"/>
</dbReference>
<evidence type="ECO:0000313" key="6">
    <source>
        <dbReference type="Ensembl" id="ENSCSEP00000020304.1"/>
    </source>
</evidence>
<dbReference type="SUPFAM" id="SSF46966">
    <property type="entry name" value="Spectrin repeat"/>
    <property type="match status" value="3"/>
</dbReference>
<feature type="compositionally biased region" description="Polar residues" evidence="5">
    <location>
        <begin position="275"/>
        <end position="307"/>
    </location>
</feature>
<feature type="region of interest" description="Disordered" evidence="5">
    <location>
        <begin position="1261"/>
        <end position="1433"/>
    </location>
</feature>
<feature type="compositionally biased region" description="Polar residues" evidence="5">
    <location>
        <begin position="17"/>
        <end position="28"/>
    </location>
</feature>
<dbReference type="GO" id="GO:0016529">
    <property type="term" value="C:sarcoplasmic reticulum"/>
    <property type="evidence" value="ECO:0007669"/>
    <property type="project" value="TreeGrafter"/>
</dbReference>
<feature type="compositionally biased region" description="Basic and acidic residues" evidence="5">
    <location>
        <begin position="453"/>
        <end position="471"/>
    </location>
</feature>
<dbReference type="Gene3D" id="1.20.58.60">
    <property type="match status" value="2"/>
</dbReference>
<feature type="region of interest" description="Disordered" evidence="5">
    <location>
        <begin position="1840"/>
        <end position="1862"/>
    </location>
</feature>
<evidence type="ECO:0000256" key="3">
    <source>
        <dbReference type="ARBA" id="ARBA00022737"/>
    </source>
</evidence>
<feature type="compositionally biased region" description="Basic and acidic residues" evidence="5">
    <location>
        <begin position="1928"/>
        <end position="1938"/>
    </location>
</feature>
<proteinExistence type="predicted"/>
<feature type="region of interest" description="Disordered" evidence="5">
    <location>
        <begin position="1987"/>
        <end position="2027"/>
    </location>
</feature>
<keyword evidence="2" id="KW-0597">Phosphoprotein</keyword>
<feature type="compositionally biased region" description="Polar residues" evidence="5">
    <location>
        <begin position="1707"/>
        <end position="1723"/>
    </location>
</feature>
<keyword evidence="3" id="KW-0677">Repeat</keyword>
<feature type="compositionally biased region" description="Polar residues" evidence="5">
    <location>
        <begin position="1733"/>
        <end position="1761"/>
    </location>
</feature>
<dbReference type="STRING" id="244447.ENSCSEP00000020304"/>
<dbReference type="OMA" id="INCPPIR"/>
<feature type="compositionally biased region" description="Acidic residues" evidence="5">
    <location>
        <begin position="1682"/>
        <end position="1694"/>
    </location>
</feature>
<dbReference type="GO" id="GO:0044325">
    <property type="term" value="F:transmembrane transporter binding"/>
    <property type="evidence" value="ECO:0007669"/>
    <property type="project" value="TreeGrafter"/>
</dbReference>
<feature type="compositionally biased region" description="Low complexity" evidence="5">
    <location>
        <begin position="604"/>
        <end position="619"/>
    </location>
</feature>
<evidence type="ECO:0000256" key="4">
    <source>
        <dbReference type="ARBA" id="ARBA00023136"/>
    </source>
</evidence>
<feature type="compositionally biased region" description="Low complexity" evidence="5">
    <location>
        <begin position="2269"/>
        <end position="2278"/>
    </location>
</feature>
<evidence type="ECO:0000256" key="5">
    <source>
        <dbReference type="SAM" id="MobiDB-lite"/>
    </source>
</evidence>
<feature type="region of interest" description="Disordered" evidence="5">
    <location>
        <begin position="1659"/>
        <end position="1783"/>
    </location>
</feature>
<feature type="compositionally biased region" description="Basic and acidic residues" evidence="5">
    <location>
        <begin position="2017"/>
        <end position="2026"/>
    </location>
</feature>
<reference evidence="6" key="3">
    <citation type="submission" date="2025-09" db="UniProtKB">
        <authorList>
            <consortium name="Ensembl"/>
        </authorList>
    </citation>
    <scope>IDENTIFICATION</scope>
</reference>
<feature type="compositionally biased region" description="Low complexity" evidence="5">
    <location>
        <begin position="2193"/>
        <end position="2206"/>
    </location>
</feature>
<feature type="compositionally biased region" description="Polar residues" evidence="5">
    <location>
        <begin position="2070"/>
        <end position="2093"/>
    </location>
</feature>
<feature type="compositionally biased region" description="Polar residues" evidence="5">
    <location>
        <begin position="249"/>
        <end position="259"/>
    </location>
</feature>
<comment type="subcellular location">
    <subcellularLocation>
        <location evidence="1">Endomembrane system</location>
    </subcellularLocation>
</comment>
<feature type="region of interest" description="Disordered" evidence="5">
    <location>
        <begin position="424"/>
        <end position="509"/>
    </location>
</feature>
<feature type="compositionally biased region" description="Low complexity" evidence="5">
    <location>
        <begin position="1995"/>
        <end position="2011"/>
    </location>
</feature>